<feature type="region of interest" description="Disordered" evidence="1">
    <location>
        <begin position="26"/>
        <end position="57"/>
    </location>
</feature>
<gene>
    <name evidence="2" type="ORF">TNIN_500561</name>
</gene>
<name>A0A8X6MJ68_9ARAC</name>
<sequence>MKFAKQTIVRIIRAFDQYCDGLLMSQDSSKPTVESKHDLFKEKGGRKEADGKSSTNDQVIDCLRDADRASVSSTEGVQSHQADKNRVLYVIFTIRDRRANGG</sequence>
<evidence type="ECO:0000313" key="3">
    <source>
        <dbReference type="Proteomes" id="UP000886998"/>
    </source>
</evidence>
<dbReference type="EMBL" id="BMAV01027160">
    <property type="protein sequence ID" value="GFS56837.1"/>
    <property type="molecule type" value="Genomic_DNA"/>
</dbReference>
<reference evidence="2" key="1">
    <citation type="submission" date="2020-08" db="EMBL/GenBank/DDBJ databases">
        <title>Multicomponent nature underlies the extraordinary mechanical properties of spider dragline silk.</title>
        <authorList>
            <person name="Kono N."/>
            <person name="Nakamura H."/>
            <person name="Mori M."/>
            <person name="Yoshida Y."/>
            <person name="Ohtoshi R."/>
            <person name="Malay A.D."/>
            <person name="Moran D.A.P."/>
            <person name="Tomita M."/>
            <person name="Numata K."/>
            <person name="Arakawa K."/>
        </authorList>
    </citation>
    <scope>NUCLEOTIDE SEQUENCE</scope>
</reference>
<proteinExistence type="predicted"/>
<evidence type="ECO:0000313" key="2">
    <source>
        <dbReference type="EMBL" id="GFS56837.1"/>
    </source>
</evidence>
<evidence type="ECO:0000256" key="1">
    <source>
        <dbReference type="SAM" id="MobiDB-lite"/>
    </source>
</evidence>
<dbReference type="Proteomes" id="UP000886998">
    <property type="component" value="Unassembled WGS sequence"/>
</dbReference>
<dbReference type="AlphaFoldDB" id="A0A8X6MJ68"/>
<organism evidence="2 3">
    <name type="scientific">Trichonephila inaurata madagascariensis</name>
    <dbReference type="NCBI Taxonomy" id="2747483"/>
    <lineage>
        <taxon>Eukaryota</taxon>
        <taxon>Metazoa</taxon>
        <taxon>Ecdysozoa</taxon>
        <taxon>Arthropoda</taxon>
        <taxon>Chelicerata</taxon>
        <taxon>Arachnida</taxon>
        <taxon>Araneae</taxon>
        <taxon>Araneomorphae</taxon>
        <taxon>Entelegynae</taxon>
        <taxon>Araneoidea</taxon>
        <taxon>Nephilidae</taxon>
        <taxon>Trichonephila</taxon>
        <taxon>Trichonephila inaurata</taxon>
    </lineage>
</organism>
<protein>
    <submittedName>
        <fullName evidence="2">Uncharacterized protein</fullName>
    </submittedName>
</protein>
<keyword evidence="3" id="KW-1185">Reference proteome</keyword>
<comment type="caution">
    <text evidence="2">The sequence shown here is derived from an EMBL/GenBank/DDBJ whole genome shotgun (WGS) entry which is preliminary data.</text>
</comment>
<accession>A0A8X6MJ68</accession>
<feature type="compositionally biased region" description="Basic and acidic residues" evidence="1">
    <location>
        <begin position="33"/>
        <end position="51"/>
    </location>
</feature>